<evidence type="ECO:0000313" key="4">
    <source>
        <dbReference type="Proteomes" id="UP000183812"/>
    </source>
</evidence>
<feature type="compositionally biased region" description="Acidic residues" evidence="1">
    <location>
        <begin position="62"/>
        <end position="109"/>
    </location>
</feature>
<dbReference type="OrthoDB" id="9815689at2"/>
<organism evidence="2 4">
    <name type="scientific">Rhodobacter capsulatus</name>
    <name type="common">Rhodopseudomonas capsulata</name>
    <dbReference type="NCBI Taxonomy" id="1061"/>
    <lineage>
        <taxon>Bacteria</taxon>
        <taxon>Pseudomonadati</taxon>
        <taxon>Pseudomonadota</taxon>
        <taxon>Alphaproteobacteria</taxon>
        <taxon>Rhodobacterales</taxon>
        <taxon>Rhodobacter group</taxon>
        <taxon>Rhodobacter</taxon>
    </lineage>
</organism>
<evidence type="ECO:0000313" key="3">
    <source>
        <dbReference type="EMBL" id="TKD22920.1"/>
    </source>
</evidence>
<dbReference type="InterPro" id="IPR012644">
    <property type="entry name" value="CHP02300_FYDLN_acid"/>
</dbReference>
<dbReference type="Proteomes" id="UP000183812">
    <property type="component" value="Unassembled WGS sequence"/>
</dbReference>
<evidence type="ECO:0000256" key="1">
    <source>
        <dbReference type="SAM" id="MobiDB-lite"/>
    </source>
</evidence>
<proteinExistence type="predicted"/>
<dbReference type="EMBL" id="SWJZ01000014">
    <property type="protein sequence ID" value="TKD22920.1"/>
    <property type="molecule type" value="Genomic_DNA"/>
</dbReference>
<dbReference type="AlphaFoldDB" id="A0A0N8VG09"/>
<dbReference type="RefSeq" id="WP_055212676.1">
    <property type="nucleotide sequence ID" value="NZ_CP061202.1"/>
</dbReference>
<gene>
    <name evidence="3" type="ORF">FBT96_04715</name>
    <name evidence="2" type="ORF">SAMN04244550_02357</name>
</gene>
<name>A0A0N8VG09_RHOCA</name>
<dbReference type="EMBL" id="FNAY01000012">
    <property type="protein sequence ID" value="SDF51144.1"/>
    <property type="molecule type" value="Genomic_DNA"/>
</dbReference>
<feature type="region of interest" description="Disordered" evidence="1">
    <location>
        <begin position="61"/>
        <end position="109"/>
    </location>
</feature>
<dbReference type="Proteomes" id="UP000310597">
    <property type="component" value="Unassembled WGS sequence"/>
</dbReference>
<evidence type="ECO:0000313" key="5">
    <source>
        <dbReference type="Proteomes" id="UP000310597"/>
    </source>
</evidence>
<dbReference type="Pfam" id="PF09538">
    <property type="entry name" value="FYDLN_acid"/>
    <property type="match status" value="1"/>
</dbReference>
<reference evidence="2 4" key="1">
    <citation type="submission" date="2016-10" db="EMBL/GenBank/DDBJ databases">
        <authorList>
            <person name="de Groot N.N."/>
        </authorList>
    </citation>
    <scope>NUCLEOTIDE SEQUENCE [LARGE SCALE GENOMIC DNA]</scope>
    <source>
        <strain evidence="2">DSM 938</strain>
        <strain evidence="4">DSM 938 / 37b4</strain>
    </source>
</reference>
<accession>A0A0N8VG09</accession>
<sequence length="109" mass="11812">MPKEDWGVKRLCPHCASRFYDLAKDPMTCPVCSNSFSLESLTAAGRSRVMVSDKVAPRAADLDVDDLTDDDLDEDGGDVDLDDDLLEDDEDDNVSLDDIADVAGGEDEA</sequence>
<protein>
    <submittedName>
        <fullName evidence="2">TIGR02300 family protein</fullName>
    </submittedName>
</protein>
<reference evidence="3 5" key="2">
    <citation type="submission" date="2019-04" db="EMBL/GenBank/DDBJ databases">
        <title>Draft Whole-Genome sequence of the purple photosynthetic bacterium Rhodobacter capsulatus SP108 with an indigenous class A beta-lactamase.</title>
        <authorList>
            <person name="Robertson S."/>
            <person name="Meyer T.E."/>
            <person name="Kyndt J.A."/>
        </authorList>
    </citation>
    <scope>NUCLEOTIDE SEQUENCE [LARGE SCALE GENOMIC DNA]</scope>
    <source>
        <strain evidence="3 5">SP108</strain>
    </source>
</reference>
<evidence type="ECO:0000313" key="2">
    <source>
        <dbReference type="EMBL" id="SDF51144.1"/>
    </source>
</evidence>